<comment type="subcellular location">
    <subcellularLocation>
        <location evidence="1">Endoplasmic reticulum membrane</location>
        <topology evidence="1">Single-pass membrane protein</topology>
        <orientation evidence="1">Cytoplasmic side</orientation>
    </subcellularLocation>
</comment>
<keyword evidence="3 12" id="KW-0349">Heme</keyword>
<evidence type="ECO:0000256" key="7">
    <source>
        <dbReference type="ARBA" id="ARBA00022982"/>
    </source>
</evidence>
<dbReference type="GO" id="GO:0020037">
    <property type="term" value="F:heme binding"/>
    <property type="evidence" value="ECO:0007669"/>
    <property type="project" value="UniProtKB-UniRule"/>
</dbReference>
<evidence type="ECO:0000256" key="10">
    <source>
        <dbReference type="ARBA" id="ARBA00023136"/>
    </source>
</evidence>
<name>A0A9P0YRE6_CUSEU</name>
<evidence type="ECO:0000313" key="14">
    <source>
        <dbReference type="EMBL" id="CAH9073598.1"/>
    </source>
</evidence>
<dbReference type="EMBL" id="CAMAPE010000008">
    <property type="protein sequence ID" value="CAH9073598.1"/>
    <property type="molecule type" value="Genomic_DNA"/>
</dbReference>
<evidence type="ECO:0000256" key="3">
    <source>
        <dbReference type="ARBA" id="ARBA00022617"/>
    </source>
</evidence>
<evidence type="ECO:0000256" key="6">
    <source>
        <dbReference type="ARBA" id="ARBA00022824"/>
    </source>
</evidence>
<evidence type="ECO:0000313" key="15">
    <source>
        <dbReference type="Proteomes" id="UP001152484"/>
    </source>
</evidence>
<keyword evidence="8" id="KW-1133">Transmembrane helix</keyword>
<keyword evidence="7" id="KW-0249">Electron transport</keyword>
<keyword evidence="10" id="KW-0472">Membrane</keyword>
<dbReference type="PRINTS" id="PR00363">
    <property type="entry name" value="CYTOCHROMEB5"/>
</dbReference>
<dbReference type="GO" id="GO:0005789">
    <property type="term" value="C:endoplasmic reticulum membrane"/>
    <property type="evidence" value="ECO:0007669"/>
    <property type="project" value="UniProtKB-SubCell"/>
</dbReference>
<protein>
    <recommendedName>
        <fullName evidence="13">Cytochrome b5 heme-binding domain-containing protein</fullName>
    </recommendedName>
</protein>
<accession>A0A9P0YRE6</accession>
<dbReference type="InterPro" id="IPR036400">
    <property type="entry name" value="Cyt_B5-like_heme/steroid_sf"/>
</dbReference>
<evidence type="ECO:0000256" key="1">
    <source>
        <dbReference type="ARBA" id="ARBA00004131"/>
    </source>
</evidence>
<evidence type="ECO:0000256" key="8">
    <source>
        <dbReference type="ARBA" id="ARBA00022989"/>
    </source>
</evidence>
<keyword evidence="2" id="KW-0813">Transport</keyword>
<comment type="similarity">
    <text evidence="11 12">Belongs to the cytochrome b5 family.</text>
</comment>
<keyword evidence="4" id="KW-0812">Transmembrane</keyword>
<evidence type="ECO:0000256" key="11">
    <source>
        <dbReference type="ARBA" id="ARBA00038168"/>
    </source>
</evidence>
<dbReference type="AlphaFoldDB" id="A0A9P0YRE6"/>
<evidence type="ECO:0000256" key="9">
    <source>
        <dbReference type="ARBA" id="ARBA00023004"/>
    </source>
</evidence>
<keyword evidence="5 12" id="KW-0479">Metal-binding</keyword>
<gene>
    <name evidence="14" type="ORF">CEURO_LOCUS4871</name>
</gene>
<evidence type="ECO:0000259" key="13">
    <source>
        <dbReference type="PROSITE" id="PS50255"/>
    </source>
</evidence>
<dbReference type="Proteomes" id="UP001152484">
    <property type="component" value="Unassembled WGS sequence"/>
</dbReference>
<dbReference type="InterPro" id="IPR001199">
    <property type="entry name" value="Cyt_B5-like_heme/steroid-bd"/>
</dbReference>
<dbReference type="SUPFAM" id="SSF55856">
    <property type="entry name" value="Cytochrome b5-like heme/steroid binding domain"/>
    <property type="match status" value="1"/>
</dbReference>
<dbReference type="InterPro" id="IPR018506">
    <property type="entry name" value="Cyt_B5_heme-BS"/>
</dbReference>
<dbReference type="PANTHER" id="PTHR19359:SF129">
    <property type="entry name" value="CYTOCHROME B5 ISOFORM B"/>
    <property type="match status" value="1"/>
</dbReference>
<dbReference type="Pfam" id="PF00173">
    <property type="entry name" value="Cyt-b5"/>
    <property type="match status" value="1"/>
</dbReference>
<organism evidence="14 15">
    <name type="scientific">Cuscuta europaea</name>
    <name type="common">European dodder</name>
    <dbReference type="NCBI Taxonomy" id="41803"/>
    <lineage>
        <taxon>Eukaryota</taxon>
        <taxon>Viridiplantae</taxon>
        <taxon>Streptophyta</taxon>
        <taxon>Embryophyta</taxon>
        <taxon>Tracheophyta</taxon>
        <taxon>Spermatophyta</taxon>
        <taxon>Magnoliopsida</taxon>
        <taxon>eudicotyledons</taxon>
        <taxon>Gunneridae</taxon>
        <taxon>Pentapetalae</taxon>
        <taxon>asterids</taxon>
        <taxon>lamiids</taxon>
        <taxon>Solanales</taxon>
        <taxon>Convolvulaceae</taxon>
        <taxon>Cuscuteae</taxon>
        <taxon>Cuscuta</taxon>
        <taxon>Cuscuta subgen. Cuscuta</taxon>
    </lineage>
</organism>
<dbReference type="InterPro" id="IPR050668">
    <property type="entry name" value="Cytochrome_b5"/>
</dbReference>
<dbReference type="GO" id="GO:0046872">
    <property type="term" value="F:metal ion binding"/>
    <property type="evidence" value="ECO:0007669"/>
    <property type="project" value="UniProtKB-UniRule"/>
</dbReference>
<keyword evidence="6" id="KW-0256">Endoplasmic reticulum</keyword>
<dbReference type="OrthoDB" id="260519at2759"/>
<dbReference type="SMART" id="SM01117">
    <property type="entry name" value="Cyt-b5"/>
    <property type="match status" value="1"/>
</dbReference>
<dbReference type="PROSITE" id="PS50255">
    <property type="entry name" value="CYTOCHROME_B5_2"/>
    <property type="match status" value="1"/>
</dbReference>
<evidence type="ECO:0000256" key="5">
    <source>
        <dbReference type="ARBA" id="ARBA00022723"/>
    </source>
</evidence>
<evidence type="ECO:0000256" key="12">
    <source>
        <dbReference type="RuleBase" id="RU362121"/>
    </source>
</evidence>
<evidence type="ECO:0000256" key="2">
    <source>
        <dbReference type="ARBA" id="ARBA00022448"/>
    </source>
</evidence>
<proteinExistence type="inferred from homology"/>
<keyword evidence="15" id="KW-1185">Reference proteome</keyword>
<feature type="domain" description="Cytochrome b5 heme-binding" evidence="13">
    <location>
        <begin position="4"/>
        <end position="51"/>
    </location>
</feature>
<comment type="caution">
    <text evidence="14">The sequence shown here is derived from an EMBL/GenBank/DDBJ whole genome shotgun (WGS) entry which is preliminary data.</text>
</comment>
<dbReference type="PROSITE" id="PS00191">
    <property type="entry name" value="CYTOCHROME_B5_1"/>
    <property type="match status" value="1"/>
</dbReference>
<dbReference type="Gene3D" id="3.10.120.10">
    <property type="entry name" value="Cytochrome b5-like heme/steroid binding domain"/>
    <property type="match status" value="1"/>
</dbReference>
<sequence>MGGSKVYSLAEISEHNNNKDCWLLIGGKIYDVTKFLEDHPGGDDVLLSATGMMLHSKRVCVLKIPVWEFKPNFPYWDERSNESSPVKPAICIRNDPKPTCIFNVFCREGCD</sequence>
<reference evidence="14" key="1">
    <citation type="submission" date="2022-07" db="EMBL/GenBank/DDBJ databases">
        <authorList>
            <person name="Macas J."/>
            <person name="Novak P."/>
            <person name="Neumann P."/>
        </authorList>
    </citation>
    <scope>NUCLEOTIDE SEQUENCE</scope>
</reference>
<keyword evidence="9 12" id="KW-0408">Iron</keyword>
<dbReference type="PANTHER" id="PTHR19359">
    <property type="entry name" value="CYTOCHROME B5"/>
    <property type="match status" value="1"/>
</dbReference>
<evidence type="ECO:0000256" key="4">
    <source>
        <dbReference type="ARBA" id="ARBA00022692"/>
    </source>
</evidence>